<feature type="region of interest" description="Disordered" evidence="14">
    <location>
        <begin position="1"/>
        <end position="74"/>
    </location>
</feature>
<dbReference type="PANTHER" id="PTHR12303:SF6">
    <property type="entry name" value="CARNOSINE N-METHYLTRANSFERASE"/>
    <property type="match status" value="1"/>
</dbReference>
<keyword evidence="12" id="KW-0508">mRNA splicing</keyword>
<comment type="similarity">
    <text evidence="2">Belongs to the SYF2 family.</text>
</comment>
<dbReference type="Gene3D" id="3.40.50.150">
    <property type="entry name" value="Vaccinia Virus protein VP39"/>
    <property type="match status" value="1"/>
</dbReference>
<evidence type="ECO:0000256" key="3">
    <source>
        <dbReference type="ARBA" id="ARBA00010086"/>
    </source>
</evidence>
<comment type="subcellular location">
    <subcellularLocation>
        <location evidence="1">Nucleus</location>
    </subcellularLocation>
</comment>
<dbReference type="SMART" id="SM01296">
    <property type="entry name" value="N2227"/>
    <property type="match status" value="1"/>
</dbReference>
<dbReference type="GO" id="GO:0032259">
    <property type="term" value="P:methylation"/>
    <property type="evidence" value="ECO:0007669"/>
    <property type="project" value="UniProtKB-KW"/>
</dbReference>
<evidence type="ECO:0000256" key="13">
    <source>
        <dbReference type="ARBA" id="ARBA00023242"/>
    </source>
</evidence>
<dbReference type="GO" id="GO:0005681">
    <property type="term" value="C:spliceosomal complex"/>
    <property type="evidence" value="ECO:0007669"/>
    <property type="project" value="UniProtKB-KW"/>
</dbReference>
<dbReference type="AlphaFoldDB" id="A0A4T0MGQ5"/>
<dbReference type="PANTHER" id="PTHR12303">
    <property type="entry name" value="CARNOSINE N-METHYLTRANSFERASE"/>
    <property type="match status" value="1"/>
</dbReference>
<feature type="compositionally biased region" description="Polar residues" evidence="14">
    <location>
        <begin position="15"/>
        <end position="24"/>
    </location>
</feature>
<dbReference type="GO" id="GO:0030735">
    <property type="term" value="F:carnosine N-methyltransferase activity"/>
    <property type="evidence" value="ECO:0007669"/>
    <property type="project" value="UniProtKB-EC"/>
</dbReference>
<dbReference type="SUPFAM" id="SSF53335">
    <property type="entry name" value="S-adenosyl-L-methionine-dependent methyltransferases"/>
    <property type="match status" value="1"/>
</dbReference>
<dbReference type="EC" id="2.1.1.22" evidence="4"/>
<name>A0A4T0MGQ5_9BASI</name>
<evidence type="ECO:0000256" key="2">
    <source>
        <dbReference type="ARBA" id="ARBA00010028"/>
    </source>
</evidence>
<evidence type="ECO:0000256" key="8">
    <source>
        <dbReference type="ARBA" id="ARBA00022664"/>
    </source>
</evidence>
<evidence type="ECO:0000256" key="12">
    <source>
        <dbReference type="ARBA" id="ARBA00023187"/>
    </source>
</evidence>
<evidence type="ECO:0000256" key="4">
    <source>
        <dbReference type="ARBA" id="ARBA00012003"/>
    </source>
</evidence>
<evidence type="ECO:0000256" key="10">
    <source>
        <dbReference type="ARBA" id="ARBA00022691"/>
    </source>
</evidence>
<comment type="caution">
    <text evidence="15">The sequence shown here is derived from an EMBL/GenBank/DDBJ whole genome shotgun (WGS) entry which is preliminary data.</text>
</comment>
<comment type="similarity">
    <text evidence="3">Belongs to the carnosine N-methyltransferase family.</text>
</comment>
<evidence type="ECO:0000256" key="5">
    <source>
        <dbReference type="ARBA" id="ARBA00013557"/>
    </source>
</evidence>
<dbReference type="Pfam" id="PF08231">
    <property type="entry name" value="SYF2"/>
    <property type="match status" value="1"/>
</dbReference>
<proteinExistence type="inferred from homology"/>
<evidence type="ECO:0000313" key="15">
    <source>
        <dbReference type="EMBL" id="TIB82429.1"/>
    </source>
</evidence>
<evidence type="ECO:0000313" key="16">
    <source>
        <dbReference type="Proteomes" id="UP000310685"/>
    </source>
</evidence>
<keyword evidence="13" id="KW-0539">Nucleus</keyword>
<accession>A0A4T0MGQ5</accession>
<evidence type="ECO:0000256" key="11">
    <source>
        <dbReference type="ARBA" id="ARBA00022728"/>
    </source>
</evidence>
<keyword evidence="10" id="KW-0949">S-adenosyl-L-methionine</keyword>
<reference evidence="15 16" key="1">
    <citation type="submission" date="2019-03" db="EMBL/GenBank/DDBJ databases">
        <title>Sequencing 25 genomes of Wallemia mellicola.</title>
        <authorList>
            <person name="Gostincar C."/>
        </authorList>
    </citation>
    <scope>NUCLEOTIDE SEQUENCE [LARGE SCALE GENOMIC DNA]</scope>
    <source>
        <strain evidence="15 16">EXF-6152</strain>
    </source>
</reference>
<keyword evidence="11" id="KW-0747">Spliceosome</keyword>
<keyword evidence="7" id="KW-0489">Methyltransferase</keyword>
<dbReference type="InterPro" id="IPR029063">
    <property type="entry name" value="SAM-dependent_MTases_sf"/>
</dbReference>
<feature type="compositionally biased region" description="Basic and acidic residues" evidence="14">
    <location>
        <begin position="65"/>
        <end position="74"/>
    </location>
</feature>
<dbReference type="EMBL" id="SPRC01000002">
    <property type="protein sequence ID" value="TIB82429.1"/>
    <property type="molecule type" value="Genomic_DNA"/>
</dbReference>
<protein>
    <recommendedName>
        <fullName evidence="6">Pre-mRNA-splicing factor SYF2</fullName>
        <ecNumber evidence="4">2.1.1.22</ecNumber>
    </recommendedName>
    <alternativeName>
        <fullName evidence="5">Pre-mRNA-splicing factor syf2</fullName>
    </alternativeName>
</protein>
<evidence type="ECO:0000256" key="7">
    <source>
        <dbReference type="ARBA" id="ARBA00022603"/>
    </source>
</evidence>
<gene>
    <name evidence="15" type="ORF">E3Q22_00346</name>
</gene>
<dbReference type="Pfam" id="PF07942">
    <property type="entry name" value="CARME"/>
    <property type="match status" value="1"/>
</dbReference>
<dbReference type="InterPro" id="IPR012901">
    <property type="entry name" value="CARME"/>
</dbReference>
<dbReference type="InterPro" id="IPR013260">
    <property type="entry name" value="mRNA_splic_SYF2"/>
</dbReference>
<evidence type="ECO:0000256" key="1">
    <source>
        <dbReference type="ARBA" id="ARBA00004123"/>
    </source>
</evidence>
<evidence type="ECO:0000256" key="9">
    <source>
        <dbReference type="ARBA" id="ARBA00022679"/>
    </source>
</evidence>
<dbReference type="GO" id="GO:0006397">
    <property type="term" value="P:mRNA processing"/>
    <property type="evidence" value="ECO:0007669"/>
    <property type="project" value="UniProtKB-KW"/>
</dbReference>
<evidence type="ECO:0000256" key="6">
    <source>
        <dbReference type="ARBA" id="ARBA00014745"/>
    </source>
</evidence>
<keyword evidence="9" id="KW-0808">Transferase</keyword>
<feature type="compositionally biased region" description="Basic and acidic residues" evidence="14">
    <location>
        <begin position="25"/>
        <end position="37"/>
    </location>
</feature>
<organism evidence="15 16">
    <name type="scientific">Wallemia mellicola</name>
    <dbReference type="NCBI Taxonomy" id="1708541"/>
    <lineage>
        <taxon>Eukaryota</taxon>
        <taxon>Fungi</taxon>
        <taxon>Dikarya</taxon>
        <taxon>Basidiomycota</taxon>
        <taxon>Wallemiomycotina</taxon>
        <taxon>Wallemiomycetes</taxon>
        <taxon>Wallemiales</taxon>
        <taxon>Wallemiaceae</taxon>
        <taxon>Wallemia</taxon>
    </lineage>
</organism>
<sequence length="648" mass="74328">MVEGLTPKLKMKSAIDSSKTTIMSSEERQKKLQELRQRMQKSTSDNRAAINEEHNTSRNQIRVAQKQEKRDKLADAIQEKKRALEGGEDVERSKNMEYSIEDNERWEKKLKDKARQSNAEFDDAEQVTHRRYRRDLSYMKPNMANYNRQKEQALGLPAGTLTEELANPDMSSTLDLHRGADSLIYADHKPTEEDLDRLTNKLNDDVQRRKNFSRKRPEKEEDKTYINDRNKVFNNKINRYFNQYTKEIRESFERAMTSVDKAVEAAKERAHFQSILNVFDVYEMAALGQIKNKLGVYHSLPDEQKEILKSIGFKDRLSKIENAIRANATVVTAIRSEGDGLLEDMEQEEQAREMEKLAMSTGQHACTHSHDHGNGHSHSHPPTPSIQAEKPTPAQMDKLLSTLKQFGEKERNTSYGPILETLEEKYSGLTKEQRLNTKILVPGAGLARLAFDIARMGFSSQGNEFSYFMLLSSFFILNRTTERNQHTIFPFAHTSSNHPGETSQLRSITVPDVLPLDYLRGPESDFSLVAGEFLEIYGGDDEKEQWDAVVTCFYLDTAKNIIDYIKTISHVLKPGGQFINLGPLLYHFENNDDGEVSIELTLEELKKLLPQCGFKLDNEKMIDTTYTNNGDSMLQYTYKACFWTATKL</sequence>
<feature type="region of interest" description="Disordered" evidence="14">
    <location>
        <begin position="360"/>
        <end position="390"/>
    </location>
</feature>
<dbReference type="GO" id="GO:0008380">
    <property type="term" value="P:RNA splicing"/>
    <property type="evidence" value="ECO:0007669"/>
    <property type="project" value="UniProtKB-KW"/>
</dbReference>
<evidence type="ECO:0000256" key="14">
    <source>
        <dbReference type="SAM" id="MobiDB-lite"/>
    </source>
</evidence>
<dbReference type="Proteomes" id="UP000310685">
    <property type="component" value="Unassembled WGS sequence"/>
</dbReference>
<keyword evidence="8" id="KW-0507">mRNA processing</keyword>